<feature type="transmembrane region" description="Helical" evidence="7">
    <location>
        <begin position="7"/>
        <end position="25"/>
    </location>
</feature>
<organism evidence="9 10">
    <name type="scientific">Pelodiscus sinensis</name>
    <name type="common">Chinese softshell turtle</name>
    <name type="synonym">Trionyx sinensis</name>
    <dbReference type="NCBI Taxonomy" id="13735"/>
    <lineage>
        <taxon>Eukaryota</taxon>
        <taxon>Metazoa</taxon>
        <taxon>Chordata</taxon>
        <taxon>Craniata</taxon>
        <taxon>Vertebrata</taxon>
        <taxon>Euteleostomi</taxon>
        <taxon>Archelosauria</taxon>
        <taxon>Testudinata</taxon>
        <taxon>Testudines</taxon>
        <taxon>Cryptodira</taxon>
        <taxon>Trionychia</taxon>
        <taxon>Trionychidae</taxon>
        <taxon>Pelodiscus</taxon>
    </lineage>
</organism>
<evidence type="ECO:0000313" key="9">
    <source>
        <dbReference type="Ensembl" id="ENSPSIP00000006432.1"/>
    </source>
</evidence>
<dbReference type="SUPFAM" id="SSF53448">
    <property type="entry name" value="Nucleotide-diphospho-sugar transferases"/>
    <property type="match status" value="1"/>
</dbReference>
<evidence type="ECO:0000256" key="4">
    <source>
        <dbReference type="ARBA" id="ARBA00022679"/>
    </source>
</evidence>
<dbReference type="Gene3D" id="3.90.550.20">
    <property type="match status" value="1"/>
</dbReference>
<dbReference type="InterPro" id="IPR029044">
    <property type="entry name" value="Nucleotide-diphossugar_trans"/>
</dbReference>
<dbReference type="OMA" id="ILAREHC"/>
<dbReference type="Pfam" id="PF04572">
    <property type="entry name" value="Gb3_synth"/>
    <property type="match status" value="1"/>
</dbReference>
<dbReference type="GO" id="GO:0008375">
    <property type="term" value="F:acetylglucosaminyltransferase activity"/>
    <property type="evidence" value="ECO:0007669"/>
    <property type="project" value="TreeGrafter"/>
</dbReference>
<sequence length="336" mass="38564">MLKEIQIVLCFFFVCVFVILYEFSLQPVCVFSCKPIAKPFLTEEDVMNQSRSIIFVETTDRLQPPPLVACSVESAARIYPDRPVVFFMKGLKNNTRLDSNSTSSASSLLSAMKNVFLFPLQMESLFQGTPLLPWYHKVNAAQEKHWVHIISDASRLALLWKYGGIYMDTDVISIRPIPVAKFLAAQASQFSSNGILGFPHHHWFIWDCMEDFVENYNGGIWGNQGPMLMTRRLRALCTLSDFHKVEDLSCQNISFLHPQRFYPIAYEGWRQYYEIWETSPDFSNSYALHLWNFMNQEHKPVVAGSNTLVENLFRTHCPTTYKALILGTKRSGPCAS</sequence>
<keyword evidence="3" id="KW-0328">Glycosyltransferase</keyword>
<protein>
    <submittedName>
        <fullName evidence="9">Alpha-1,4-N-acetylglucosaminyltransferase-like</fullName>
    </submittedName>
</protein>
<dbReference type="Proteomes" id="UP000007267">
    <property type="component" value="Unassembled WGS sequence"/>
</dbReference>
<evidence type="ECO:0000259" key="8">
    <source>
        <dbReference type="Pfam" id="PF04572"/>
    </source>
</evidence>
<evidence type="ECO:0000256" key="6">
    <source>
        <dbReference type="ARBA" id="ARBA00023136"/>
    </source>
</evidence>
<dbReference type="GeneTree" id="ENSGT00510000047981"/>
<dbReference type="GO" id="GO:0006493">
    <property type="term" value="P:protein O-linked glycosylation"/>
    <property type="evidence" value="ECO:0007669"/>
    <property type="project" value="TreeGrafter"/>
</dbReference>
<dbReference type="eggNOG" id="KOG1928">
    <property type="taxonomic scope" value="Eukaryota"/>
</dbReference>
<reference evidence="9" key="3">
    <citation type="submission" date="2025-08" db="UniProtKB">
        <authorList>
            <consortium name="Ensembl"/>
        </authorList>
    </citation>
    <scope>IDENTIFICATION</scope>
</reference>
<evidence type="ECO:0000256" key="7">
    <source>
        <dbReference type="SAM" id="Phobius"/>
    </source>
</evidence>
<comment type="subcellular location">
    <subcellularLocation>
        <location evidence="1">Golgi apparatus membrane</location>
        <topology evidence="1">Single-pass type II membrane protein</topology>
    </subcellularLocation>
</comment>
<dbReference type="HOGENOM" id="CLU_049512_2_0_1"/>
<dbReference type="GO" id="GO:0000139">
    <property type="term" value="C:Golgi membrane"/>
    <property type="evidence" value="ECO:0007669"/>
    <property type="project" value="UniProtKB-SubCell"/>
</dbReference>
<evidence type="ECO:0000256" key="1">
    <source>
        <dbReference type="ARBA" id="ARBA00004323"/>
    </source>
</evidence>
<dbReference type="EMBL" id="AGCU01118442">
    <property type="status" value="NOT_ANNOTATED_CDS"/>
    <property type="molecule type" value="Genomic_DNA"/>
</dbReference>
<evidence type="ECO:0000313" key="10">
    <source>
        <dbReference type="Proteomes" id="UP000007267"/>
    </source>
</evidence>
<reference evidence="10" key="2">
    <citation type="journal article" date="2013" name="Nat. Genet.">
        <title>The draft genomes of soft-shell turtle and green sea turtle yield insights into the development and evolution of the turtle-specific body plan.</title>
        <authorList>
            <person name="Wang Z."/>
            <person name="Pascual-Anaya J."/>
            <person name="Zadissa A."/>
            <person name="Li W."/>
            <person name="Niimura Y."/>
            <person name="Huang Z."/>
            <person name="Li C."/>
            <person name="White S."/>
            <person name="Xiong Z."/>
            <person name="Fang D."/>
            <person name="Wang B."/>
            <person name="Ming Y."/>
            <person name="Chen Y."/>
            <person name="Zheng Y."/>
            <person name="Kuraku S."/>
            <person name="Pignatelli M."/>
            <person name="Herrero J."/>
            <person name="Beal K."/>
            <person name="Nozawa M."/>
            <person name="Li Q."/>
            <person name="Wang J."/>
            <person name="Zhang H."/>
            <person name="Yu L."/>
            <person name="Shigenobu S."/>
            <person name="Wang J."/>
            <person name="Liu J."/>
            <person name="Flicek P."/>
            <person name="Searle S."/>
            <person name="Wang J."/>
            <person name="Kuratani S."/>
            <person name="Yin Y."/>
            <person name="Aken B."/>
            <person name="Zhang G."/>
            <person name="Irie N."/>
        </authorList>
    </citation>
    <scope>NUCLEOTIDE SEQUENCE [LARGE SCALE GENOMIC DNA]</scope>
    <source>
        <strain evidence="10">Daiwa-1</strain>
    </source>
</reference>
<keyword evidence="5" id="KW-0333">Golgi apparatus</keyword>
<comment type="similarity">
    <text evidence="2">Belongs to the glycosyltransferase 32 family.</text>
</comment>
<dbReference type="Ensembl" id="ENSPSIT00000006469.1">
    <property type="protein sequence ID" value="ENSPSIP00000006432.1"/>
    <property type="gene ID" value="ENSPSIG00000005948.1"/>
</dbReference>
<reference evidence="9" key="4">
    <citation type="submission" date="2025-09" db="UniProtKB">
        <authorList>
            <consortium name="Ensembl"/>
        </authorList>
    </citation>
    <scope>IDENTIFICATION</scope>
</reference>
<evidence type="ECO:0000256" key="3">
    <source>
        <dbReference type="ARBA" id="ARBA00022676"/>
    </source>
</evidence>
<proteinExistence type="inferred from homology"/>
<dbReference type="InterPro" id="IPR007652">
    <property type="entry name" value="A1-4-GlycosylTfrase_dom"/>
</dbReference>
<name>K7FEH2_PELSI</name>
<accession>K7FEH2</accession>
<dbReference type="InterPro" id="IPR051981">
    <property type="entry name" value="Glycosyltransf_32"/>
</dbReference>
<evidence type="ECO:0000256" key="2">
    <source>
        <dbReference type="ARBA" id="ARBA00009003"/>
    </source>
</evidence>
<dbReference type="PANTHER" id="PTHR12042:SF16">
    <property type="entry name" value="ALPHA-1,4-N-ACETYLGLUCOSAMINYLTRANSFERASE"/>
    <property type="match status" value="1"/>
</dbReference>
<feature type="domain" description="Alpha 1,4-glycosyltransferase" evidence="8">
    <location>
        <begin position="198"/>
        <end position="323"/>
    </location>
</feature>
<keyword evidence="4" id="KW-0808">Transferase</keyword>
<keyword evidence="7" id="KW-1133">Transmembrane helix</keyword>
<dbReference type="Pfam" id="PF04488">
    <property type="entry name" value="Gly_transf_sug"/>
    <property type="match status" value="1"/>
</dbReference>
<keyword evidence="6 7" id="KW-0472">Membrane</keyword>
<dbReference type="PANTHER" id="PTHR12042">
    <property type="entry name" value="LACTOSYLCERAMIDE 4-ALPHA-GALACTOSYLTRANSFERASE ALPHA- 1,4-GALACTOSYLTRANSFERASE"/>
    <property type="match status" value="1"/>
</dbReference>
<dbReference type="AlphaFoldDB" id="K7FEH2"/>
<keyword evidence="10" id="KW-1185">Reference proteome</keyword>
<reference evidence="10" key="1">
    <citation type="submission" date="2011-10" db="EMBL/GenBank/DDBJ databases">
        <authorList>
            <consortium name="Soft-shell Turtle Genome Consortium"/>
        </authorList>
    </citation>
    <scope>NUCLEOTIDE SEQUENCE [LARGE SCALE GENOMIC DNA]</scope>
    <source>
        <strain evidence="10">Daiwa-1</strain>
    </source>
</reference>
<dbReference type="InterPro" id="IPR007577">
    <property type="entry name" value="GlycoTrfase_DXD_sugar-bd_CS"/>
</dbReference>
<keyword evidence="7" id="KW-0812">Transmembrane</keyword>
<evidence type="ECO:0000256" key="5">
    <source>
        <dbReference type="ARBA" id="ARBA00023034"/>
    </source>
</evidence>